<protein>
    <recommendedName>
        <fullName evidence="5">Secreted protein</fullName>
    </recommendedName>
</protein>
<gene>
    <name evidence="3" type="ORF">IOE58_07980</name>
</gene>
<feature type="signal peptide" evidence="2">
    <location>
        <begin position="1"/>
        <end position="31"/>
    </location>
</feature>
<dbReference type="Proteomes" id="UP000644727">
    <property type="component" value="Unassembled WGS sequence"/>
</dbReference>
<keyword evidence="4" id="KW-1185">Reference proteome</keyword>
<evidence type="ECO:0000256" key="2">
    <source>
        <dbReference type="SAM" id="SignalP"/>
    </source>
</evidence>
<dbReference type="PROSITE" id="PS51257">
    <property type="entry name" value="PROKAR_LIPOPROTEIN"/>
    <property type="match status" value="1"/>
</dbReference>
<feature type="compositionally biased region" description="Low complexity" evidence="1">
    <location>
        <begin position="39"/>
        <end position="57"/>
    </location>
</feature>
<name>A0ABR9W488_9MICO</name>
<dbReference type="RefSeq" id="WP_193865881.1">
    <property type="nucleotide sequence ID" value="NZ_JADEYR010000007.1"/>
</dbReference>
<proteinExistence type="predicted"/>
<evidence type="ECO:0000313" key="3">
    <source>
        <dbReference type="EMBL" id="MBE9404128.1"/>
    </source>
</evidence>
<feature type="region of interest" description="Disordered" evidence="1">
    <location>
        <begin position="33"/>
        <end position="84"/>
    </location>
</feature>
<feature type="chain" id="PRO_5045361917" description="Secreted protein" evidence="2">
    <location>
        <begin position="32"/>
        <end position="193"/>
    </location>
</feature>
<organism evidence="3 4">
    <name type="scientific">Brachybacterium epidermidis</name>
    <dbReference type="NCBI Taxonomy" id="2781983"/>
    <lineage>
        <taxon>Bacteria</taxon>
        <taxon>Bacillati</taxon>
        <taxon>Actinomycetota</taxon>
        <taxon>Actinomycetes</taxon>
        <taxon>Micrococcales</taxon>
        <taxon>Dermabacteraceae</taxon>
        <taxon>Brachybacterium</taxon>
    </lineage>
</organism>
<reference evidence="3 4" key="1">
    <citation type="submission" date="2020-10" db="EMBL/GenBank/DDBJ databases">
        <title>Draft genome and description of Brachybacterium epidermidis sp nov.</title>
        <authorList>
            <person name="Boxberger M."/>
            <person name="La Scola B."/>
        </authorList>
    </citation>
    <scope>NUCLEOTIDE SEQUENCE [LARGE SCALE GENOMIC DNA]</scope>
    <source>
        <strain evidence="3 4">Marseille-Q2903</strain>
    </source>
</reference>
<dbReference type="EMBL" id="JADEYR010000007">
    <property type="protein sequence ID" value="MBE9404128.1"/>
    <property type="molecule type" value="Genomic_DNA"/>
</dbReference>
<keyword evidence="2" id="KW-0732">Signal</keyword>
<evidence type="ECO:0000256" key="1">
    <source>
        <dbReference type="SAM" id="MobiDB-lite"/>
    </source>
</evidence>
<accession>A0ABR9W488</accession>
<comment type="caution">
    <text evidence="3">The sequence shown here is derived from an EMBL/GenBank/DDBJ whole genome shotgun (WGS) entry which is preliminary data.</text>
</comment>
<sequence>MRGTIRSVAQRAIRGTAVGLGGLALAVGAVACSGDEDPAAPTTEEQPAQQEQPAEVETTGEETTEESSKDSAASDGGGDTAGEANLDGAKERFVEFLQVVDDGDYEAACGFTLDPTTGEPPAGETLQQCADSLEAEIGANGSIQPGTFDAVEPAMLQAEENADGAVTVIMGGEPFPLPMVEHTDGQWYFHIEL</sequence>
<evidence type="ECO:0000313" key="4">
    <source>
        <dbReference type="Proteomes" id="UP000644727"/>
    </source>
</evidence>
<evidence type="ECO:0008006" key="5">
    <source>
        <dbReference type="Google" id="ProtNLM"/>
    </source>
</evidence>